<keyword evidence="2" id="KW-1185">Reference proteome</keyword>
<evidence type="ECO:0000313" key="1">
    <source>
        <dbReference type="EMBL" id="KAJ4727594.1"/>
    </source>
</evidence>
<gene>
    <name evidence="1" type="ORF">OWV82_000670</name>
</gene>
<sequence length="143" mass="14696">MASFSSFLATFMVFMAYFTSPAFQSEMHVQFSTISAAPAFLPSTAPLPSPSASAPTLSPDITPLFPTPKGMAPSPAASSLPTIPSSPSPPNPDDLLAPGPQTAFAPSGLLPASSSVSLASTGHQNFALFFGLLLFCLLQLACM</sequence>
<protein>
    <submittedName>
        <fullName evidence="1">Classical arabinogalactan protein 26-like</fullName>
    </submittedName>
</protein>
<comment type="caution">
    <text evidence="1">The sequence shown here is derived from an EMBL/GenBank/DDBJ whole genome shotgun (WGS) entry which is preliminary data.</text>
</comment>
<dbReference type="EMBL" id="CM051394">
    <property type="protein sequence ID" value="KAJ4727594.1"/>
    <property type="molecule type" value="Genomic_DNA"/>
</dbReference>
<name>A0ACC1YWN8_MELAZ</name>
<proteinExistence type="predicted"/>
<evidence type="ECO:0000313" key="2">
    <source>
        <dbReference type="Proteomes" id="UP001164539"/>
    </source>
</evidence>
<reference evidence="1 2" key="1">
    <citation type="journal article" date="2023" name="Science">
        <title>Complex scaffold remodeling in plant triterpene biosynthesis.</title>
        <authorList>
            <person name="De La Pena R."/>
            <person name="Hodgson H."/>
            <person name="Liu J.C."/>
            <person name="Stephenson M.J."/>
            <person name="Martin A.C."/>
            <person name="Owen C."/>
            <person name="Harkess A."/>
            <person name="Leebens-Mack J."/>
            <person name="Jimenez L.E."/>
            <person name="Osbourn A."/>
            <person name="Sattely E.S."/>
        </authorList>
    </citation>
    <scope>NUCLEOTIDE SEQUENCE [LARGE SCALE GENOMIC DNA]</scope>
    <source>
        <strain evidence="2">cv. JPN11</strain>
        <tissue evidence="1">Leaf</tissue>
    </source>
</reference>
<organism evidence="1 2">
    <name type="scientific">Melia azedarach</name>
    <name type="common">Chinaberry tree</name>
    <dbReference type="NCBI Taxonomy" id="155640"/>
    <lineage>
        <taxon>Eukaryota</taxon>
        <taxon>Viridiplantae</taxon>
        <taxon>Streptophyta</taxon>
        <taxon>Embryophyta</taxon>
        <taxon>Tracheophyta</taxon>
        <taxon>Spermatophyta</taxon>
        <taxon>Magnoliopsida</taxon>
        <taxon>eudicotyledons</taxon>
        <taxon>Gunneridae</taxon>
        <taxon>Pentapetalae</taxon>
        <taxon>rosids</taxon>
        <taxon>malvids</taxon>
        <taxon>Sapindales</taxon>
        <taxon>Meliaceae</taxon>
        <taxon>Melia</taxon>
    </lineage>
</organism>
<dbReference type="Proteomes" id="UP001164539">
    <property type="component" value="Chromosome 1"/>
</dbReference>
<accession>A0ACC1YWN8</accession>